<protein>
    <submittedName>
        <fullName evidence="4">Sortase Srta</fullName>
    </submittedName>
</protein>
<dbReference type="InterPro" id="IPR023365">
    <property type="entry name" value="Sortase_dom-sf"/>
</dbReference>
<dbReference type="STRING" id="1121307.CLCY_3c01300"/>
<keyword evidence="5" id="KW-1185">Reference proteome</keyword>
<reference evidence="4 5" key="1">
    <citation type="submission" date="2015-06" db="EMBL/GenBank/DDBJ databases">
        <title>Draft genome sequence of the purine-degrading Clostridium cylindrosporum HC-1 (DSM 605).</title>
        <authorList>
            <person name="Poehlein A."/>
            <person name="Schiel-Bengelsdorf B."/>
            <person name="Bengelsdorf F."/>
            <person name="Daniel R."/>
            <person name="Duerre P."/>
        </authorList>
    </citation>
    <scope>NUCLEOTIDE SEQUENCE [LARGE SCALE GENOMIC DNA]</scope>
    <source>
        <strain evidence="4 5">DSM 605</strain>
    </source>
</reference>
<dbReference type="Pfam" id="PF04203">
    <property type="entry name" value="Sortase"/>
    <property type="match status" value="1"/>
</dbReference>
<keyword evidence="3" id="KW-0812">Transmembrane</keyword>
<dbReference type="PATRIC" id="fig|1121307.3.peg.1482"/>
<dbReference type="Proteomes" id="UP000036756">
    <property type="component" value="Unassembled WGS sequence"/>
</dbReference>
<dbReference type="CDD" id="cd06166">
    <property type="entry name" value="Sortase_D_2"/>
    <property type="match status" value="1"/>
</dbReference>
<evidence type="ECO:0000313" key="4">
    <source>
        <dbReference type="EMBL" id="KMT21859.1"/>
    </source>
</evidence>
<dbReference type="GO" id="GO:0016787">
    <property type="term" value="F:hydrolase activity"/>
    <property type="evidence" value="ECO:0007669"/>
    <property type="project" value="UniProtKB-KW"/>
</dbReference>
<dbReference type="RefSeq" id="WP_048570509.1">
    <property type="nucleotide sequence ID" value="NZ_LFVU01000026.1"/>
</dbReference>
<feature type="active site" description="Acyl-thioester intermediate" evidence="2">
    <location>
        <position position="174"/>
    </location>
</feature>
<proteinExistence type="predicted"/>
<dbReference type="AlphaFoldDB" id="A0A0J8DC29"/>
<keyword evidence="3" id="KW-0472">Membrane</keyword>
<evidence type="ECO:0000256" key="3">
    <source>
        <dbReference type="SAM" id="Phobius"/>
    </source>
</evidence>
<dbReference type="Gene3D" id="2.40.260.10">
    <property type="entry name" value="Sortase"/>
    <property type="match status" value="1"/>
</dbReference>
<dbReference type="InterPro" id="IPR005754">
    <property type="entry name" value="Sortase"/>
</dbReference>
<dbReference type="InterPro" id="IPR042000">
    <property type="entry name" value="Sortase_D_2"/>
</dbReference>
<organism evidence="4 5">
    <name type="scientific">Clostridium cylindrosporum DSM 605</name>
    <dbReference type="NCBI Taxonomy" id="1121307"/>
    <lineage>
        <taxon>Bacteria</taxon>
        <taxon>Bacillati</taxon>
        <taxon>Bacillota</taxon>
        <taxon>Clostridia</taxon>
        <taxon>Eubacteriales</taxon>
        <taxon>Clostridiaceae</taxon>
        <taxon>Clostridium</taxon>
    </lineage>
</organism>
<gene>
    <name evidence="4" type="primary">srta</name>
    <name evidence="4" type="ORF">CLCY_3c01300</name>
</gene>
<name>A0A0J8DC29_CLOCY</name>
<dbReference type="OrthoDB" id="154054at2"/>
<keyword evidence="1" id="KW-0378">Hydrolase</keyword>
<comment type="caution">
    <text evidence="4">The sequence shown here is derived from an EMBL/GenBank/DDBJ whole genome shotgun (WGS) entry which is preliminary data.</text>
</comment>
<feature type="active site" description="Proton donor/acceptor" evidence="2">
    <location>
        <position position="113"/>
    </location>
</feature>
<evidence type="ECO:0000313" key="5">
    <source>
        <dbReference type="Proteomes" id="UP000036756"/>
    </source>
</evidence>
<dbReference type="NCBIfam" id="TIGR01076">
    <property type="entry name" value="sortase_fam"/>
    <property type="match status" value="1"/>
</dbReference>
<keyword evidence="3" id="KW-1133">Transmembrane helix</keyword>
<evidence type="ECO:0000256" key="1">
    <source>
        <dbReference type="ARBA" id="ARBA00022801"/>
    </source>
</evidence>
<dbReference type="EMBL" id="LFVU01000026">
    <property type="protein sequence ID" value="KMT21859.1"/>
    <property type="molecule type" value="Genomic_DNA"/>
</dbReference>
<dbReference type="SUPFAM" id="SSF63817">
    <property type="entry name" value="Sortase"/>
    <property type="match status" value="1"/>
</dbReference>
<sequence length="193" mass="21795">MKRLKLFSLILISIGIIMISYAILAKLWSLNKQNHLTKYYEKQIENHQKHPNKTSSGVDKYKSGTIGILIINKIDLKVTIGEGTDSSTLKYAIGHFKDTAMPGEKGNFCVAGHRNYTYGEYFNRLDELEVGDEIIVKTTNGTYKYIVYNKKIVLPEQVEVLNSTKNATMTLITCTPVRVATHRLIINAKLSPN</sequence>
<accession>A0A0J8DC29</accession>
<feature type="transmembrane region" description="Helical" evidence="3">
    <location>
        <begin position="6"/>
        <end position="28"/>
    </location>
</feature>
<evidence type="ECO:0000256" key="2">
    <source>
        <dbReference type="PIRSR" id="PIRSR605754-1"/>
    </source>
</evidence>